<keyword evidence="2" id="KW-1185">Reference proteome</keyword>
<sequence>MKVLQTKPFTMTQTIATAGEGGLRLLARAPGCDWSRRGAESAVASIAVDGVPTAELVLYRGEELAEYFIALGNLERGTVQISVTFRPELSPAGAREVQVHDATVTTVPSPHPDYLLWRYAPRLYGRPDSATSDTPLLLLARVRPEGALLRLAYAVVWSDQDTDRTMLQRLAQDGTPVDIDWVYELYVDPRTGRVPKAVVQGAGQTTDPLLSRTIAGHPVLATSTRNNMVSLKGTSPFLFALPPVWAYDETRGARECALDAFPWALALTEKEQRREASYVPNTLDPRNFLYVDFKATLPPGTLLAAQATLRNRQTLSSDYNDPRLTLFRSGWNRTAIPLPPGTTAQQLAGVGFVRRDKNTTPYRVEGVKMHLLDSQYRPQPLTLSTITGTLSGAS</sequence>
<organism evidence="1 2">
    <name type="scientific">Armatimonas rosea</name>
    <dbReference type="NCBI Taxonomy" id="685828"/>
    <lineage>
        <taxon>Bacteria</taxon>
        <taxon>Bacillati</taxon>
        <taxon>Armatimonadota</taxon>
        <taxon>Armatimonadia</taxon>
        <taxon>Armatimonadales</taxon>
        <taxon>Armatimonadaceae</taxon>
        <taxon>Armatimonas</taxon>
    </lineage>
</organism>
<comment type="caution">
    <text evidence="1">The sequence shown here is derived from an EMBL/GenBank/DDBJ whole genome shotgun (WGS) entry which is preliminary data.</text>
</comment>
<accession>A0A7W9SSX5</accession>
<dbReference type="RefSeq" id="WP_184198848.1">
    <property type="nucleotide sequence ID" value="NZ_JACHGW010000003.1"/>
</dbReference>
<protein>
    <submittedName>
        <fullName evidence="1">Uncharacterized protein</fullName>
    </submittedName>
</protein>
<dbReference type="Proteomes" id="UP000520814">
    <property type="component" value="Unassembled WGS sequence"/>
</dbReference>
<gene>
    <name evidence="1" type="ORF">HNQ39_003404</name>
</gene>
<evidence type="ECO:0000313" key="1">
    <source>
        <dbReference type="EMBL" id="MBB6051594.1"/>
    </source>
</evidence>
<dbReference type="EMBL" id="JACHGW010000003">
    <property type="protein sequence ID" value="MBB6051594.1"/>
    <property type="molecule type" value="Genomic_DNA"/>
</dbReference>
<reference evidence="1 2" key="1">
    <citation type="submission" date="2020-08" db="EMBL/GenBank/DDBJ databases">
        <title>Genomic Encyclopedia of Type Strains, Phase IV (KMG-IV): sequencing the most valuable type-strain genomes for metagenomic binning, comparative biology and taxonomic classification.</title>
        <authorList>
            <person name="Goeker M."/>
        </authorList>
    </citation>
    <scope>NUCLEOTIDE SEQUENCE [LARGE SCALE GENOMIC DNA]</scope>
    <source>
        <strain evidence="1 2">DSM 23562</strain>
    </source>
</reference>
<dbReference type="AlphaFoldDB" id="A0A7W9SSX5"/>
<proteinExistence type="predicted"/>
<evidence type="ECO:0000313" key="2">
    <source>
        <dbReference type="Proteomes" id="UP000520814"/>
    </source>
</evidence>
<name>A0A7W9SSX5_ARMRO</name>